<dbReference type="EMBL" id="JPVO01000055">
    <property type="protein sequence ID" value="KGR74230.1"/>
    <property type="molecule type" value="Genomic_DNA"/>
</dbReference>
<evidence type="ECO:0000256" key="2">
    <source>
        <dbReference type="ARBA" id="ARBA00023002"/>
    </source>
</evidence>
<proteinExistence type="inferred from homology"/>
<organism evidence="5 6">
    <name type="scientific">Ureibacillus sinduriensis BLB-1 = JCM 15800</name>
    <dbReference type="NCBI Taxonomy" id="1384057"/>
    <lineage>
        <taxon>Bacteria</taxon>
        <taxon>Bacillati</taxon>
        <taxon>Bacillota</taxon>
        <taxon>Bacilli</taxon>
        <taxon>Bacillales</taxon>
        <taxon>Caryophanaceae</taxon>
        <taxon>Ureibacillus</taxon>
    </lineage>
</organism>
<keyword evidence="2" id="KW-0560">Oxidoreductase</keyword>
<protein>
    <submittedName>
        <fullName evidence="5">Oxidoreductase</fullName>
    </submittedName>
</protein>
<dbReference type="RefSeq" id="WP_036203873.1">
    <property type="nucleotide sequence ID" value="NZ_AVCY01000001.1"/>
</dbReference>
<evidence type="ECO:0000259" key="3">
    <source>
        <dbReference type="Pfam" id="PF01408"/>
    </source>
</evidence>
<dbReference type="Pfam" id="PF22725">
    <property type="entry name" value="GFO_IDH_MocA_C3"/>
    <property type="match status" value="1"/>
</dbReference>
<evidence type="ECO:0000313" key="6">
    <source>
        <dbReference type="Proteomes" id="UP000030408"/>
    </source>
</evidence>
<dbReference type="InterPro" id="IPR000683">
    <property type="entry name" value="Gfo/Idh/MocA-like_OxRdtase_N"/>
</dbReference>
<dbReference type="InterPro" id="IPR036291">
    <property type="entry name" value="NAD(P)-bd_dom_sf"/>
</dbReference>
<dbReference type="STRING" id="1384057.CD33_19790"/>
<dbReference type="SUPFAM" id="SSF51735">
    <property type="entry name" value="NAD(P)-binding Rossmann-fold domains"/>
    <property type="match status" value="1"/>
</dbReference>
<dbReference type="PANTHER" id="PTHR22604:SF105">
    <property type="entry name" value="TRANS-1,2-DIHYDROBENZENE-1,2-DIOL DEHYDROGENASE"/>
    <property type="match status" value="1"/>
</dbReference>
<dbReference type="AlphaFoldDB" id="A0A0A3HSN7"/>
<evidence type="ECO:0000256" key="1">
    <source>
        <dbReference type="ARBA" id="ARBA00010928"/>
    </source>
</evidence>
<dbReference type="SUPFAM" id="SSF55347">
    <property type="entry name" value="Glyceraldehyde-3-phosphate dehydrogenase-like, C-terminal domain"/>
    <property type="match status" value="1"/>
</dbReference>
<feature type="domain" description="GFO/IDH/MocA-like oxidoreductase" evidence="4">
    <location>
        <begin position="131"/>
        <end position="248"/>
    </location>
</feature>
<dbReference type="OrthoDB" id="9815825at2"/>
<comment type="similarity">
    <text evidence="1">Belongs to the Gfo/Idh/MocA family.</text>
</comment>
<feature type="domain" description="Gfo/Idh/MocA-like oxidoreductase N-terminal" evidence="3">
    <location>
        <begin position="6"/>
        <end position="122"/>
    </location>
</feature>
<evidence type="ECO:0000259" key="4">
    <source>
        <dbReference type="Pfam" id="PF22725"/>
    </source>
</evidence>
<dbReference type="PANTHER" id="PTHR22604">
    <property type="entry name" value="OXIDOREDUCTASES"/>
    <property type="match status" value="1"/>
</dbReference>
<sequence>MDTVKWGILSTADIAQTQLIPAIGRASNAEVIAIASRGPKVHEVAKIHHIKRAYETYEELLQDKDIQVIYIPLPNDMHKEWVVKAALAGKHILCEKPIALSEEDLEEMLTVCIENNVYLMEAFMYQFHPQHRRVKEIIEAGEIGEVKLYKSSHSFDFTNREGNIRMDASKGGGALWDVGCYSVHAMNLILNLEPKKVTFSAITDPKAQVDVSAFGTVQLEQNIYGLIDCSFDMTDRNEYEIIGTKGTIKVKYAFRPDHVSGNGQIIITNKLLERKEQVSGDIYKLEVEFFSNIVAKGGSLEEHHKHSKRNVKVLLAAQASLKENREIEINGDNL</sequence>
<dbReference type="GO" id="GO:0016491">
    <property type="term" value="F:oxidoreductase activity"/>
    <property type="evidence" value="ECO:0007669"/>
    <property type="project" value="UniProtKB-KW"/>
</dbReference>
<name>A0A0A3HSN7_9BACL</name>
<dbReference type="InterPro" id="IPR055170">
    <property type="entry name" value="GFO_IDH_MocA-like_dom"/>
</dbReference>
<comment type="caution">
    <text evidence="5">The sequence shown here is derived from an EMBL/GenBank/DDBJ whole genome shotgun (WGS) entry which is preliminary data.</text>
</comment>
<dbReference type="Gene3D" id="3.40.50.720">
    <property type="entry name" value="NAD(P)-binding Rossmann-like Domain"/>
    <property type="match status" value="1"/>
</dbReference>
<dbReference type="Pfam" id="PF01408">
    <property type="entry name" value="GFO_IDH_MocA"/>
    <property type="match status" value="1"/>
</dbReference>
<keyword evidence="6" id="KW-1185">Reference proteome</keyword>
<evidence type="ECO:0000313" key="5">
    <source>
        <dbReference type="EMBL" id="KGR74230.1"/>
    </source>
</evidence>
<dbReference type="Proteomes" id="UP000030408">
    <property type="component" value="Unassembled WGS sequence"/>
</dbReference>
<dbReference type="InterPro" id="IPR050984">
    <property type="entry name" value="Gfo/Idh/MocA_domain"/>
</dbReference>
<dbReference type="GO" id="GO:0000166">
    <property type="term" value="F:nucleotide binding"/>
    <property type="evidence" value="ECO:0007669"/>
    <property type="project" value="InterPro"/>
</dbReference>
<accession>A0A0A3HSN7</accession>
<gene>
    <name evidence="5" type="ORF">CD33_19790</name>
</gene>
<dbReference type="Gene3D" id="3.30.360.10">
    <property type="entry name" value="Dihydrodipicolinate Reductase, domain 2"/>
    <property type="match status" value="1"/>
</dbReference>
<dbReference type="eggNOG" id="COG0673">
    <property type="taxonomic scope" value="Bacteria"/>
</dbReference>
<reference evidence="5 6" key="1">
    <citation type="submission" date="2014-02" db="EMBL/GenBank/DDBJ databases">
        <title>Draft genome sequence of Lysinibacillus sinduriensis JCM 15800.</title>
        <authorList>
            <person name="Zhang F."/>
            <person name="Wang G."/>
            <person name="Zhang L."/>
        </authorList>
    </citation>
    <scope>NUCLEOTIDE SEQUENCE [LARGE SCALE GENOMIC DNA]</scope>
    <source>
        <strain evidence="5 6">JCM 15800</strain>
    </source>
</reference>